<organism evidence="1 2">
    <name type="scientific">Neisseria sicca ATCC 29256</name>
    <dbReference type="NCBI Taxonomy" id="547045"/>
    <lineage>
        <taxon>Bacteria</taxon>
        <taxon>Pseudomonadati</taxon>
        <taxon>Pseudomonadota</taxon>
        <taxon>Betaproteobacteria</taxon>
        <taxon>Neisseriales</taxon>
        <taxon>Neisseriaceae</taxon>
        <taxon>Neisseria</taxon>
    </lineage>
</organism>
<accession>C6M8P8</accession>
<protein>
    <submittedName>
        <fullName evidence="1">Uncharacterized protein</fullName>
    </submittedName>
</protein>
<dbReference type="AlphaFoldDB" id="C6M8P8"/>
<reference evidence="1" key="1">
    <citation type="submission" date="2009-07" db="EMBL/GenBank/DDBJ databases">
        <authorList>
            <person name="Weinstock G."/>
            <person name="Sodergren E."/>
            <person name="Clifton S."/>
            <person name="Fulton L."/>
            <person name="Fulton B."/>
            <person name="Courtney L."/>
            <person name="Fronick C."/>
            <person name="Harrison M."/>
            <person name="Strong C."/>
            <person name="Farmer C."/>
            <person name="Delahaunty K."/>
            <person name="Markovic C."/>
            <person name="Hall O."/>
            <person name="Minx P."/>
            <person name="Tomlinson C."/>
            <person name="Mitreva M."/>
            <person name="Nelson J."/>
            <person name="Hou S."/>
            <person name="Wollam A."/>
            <person name="Pepin K.H."/>
            <person name="Johnson M."/>
            <person name="Bhonagiri V."/>
            <person name="Nash W.E."/>
            <person name="Warren W."/>
            <person name="Chinwalla A."/>
            <person name="Mardis E.R."/>
            <person name="Wilson R.K."/>
        </authorList>
    </citation>
    <scope>NUCLEOTIDE SEQUENCE [LARGE SCALE GENOMIC DNA]</scope>
    <source>
        <strain evidence="1">ATCC 29256</strain>
    </source>
</reference>
<evidence type="ECO:0000313" key="1">
    <source>
        <dbReference type="EMBL" id="EET43339.1"/>
    </source>
</evidence>
<proteinExistence type="predicted"/>
<dbReference type="Proteomes" id="UP000005365">
    <property type="component" value="Unassembled WGS sequence"/>
</dbReference>
<gene>
    <name evidence="1" type="ORF">NEISICOT_02921</name>
</gene>
<dbReference type="EMBL" id="ACKO02000022">
    <property type="protein sequence ID" value="EET43339.1"/>
    <property type="molecule type" value="Genomic_DNA"/>
</dbReference>
<evidence type="ECO:0000313" key="2">
    <source>
        <dbReference type="Proteomes" id="UP000005365"/>
    </source>
</evidence>
<name>C6M8P8_NEISI</name>
<keyword evidence="2" id="KW-1185">Reference proteome</keyword>
<sequence>MPFFSGLTLNQDKARQRRTGLKLIHYILPANRVMLKKVV</sequence>
<comment type="caution">
    <text evidence="1">The sequence shown here is derived from an EMBL/GenBank/DDBJ whole genome shotgun (WGS) entry which is preliminary data.</text>
</comment>